<dbReference type="AlphaFoldDB" id="A0AB34IYZ6"/>
<proteinExistence type="predicted"/>
<dbReference type="GO" id="GO:0005884">
    <property type="term" value="C:actin filament"/>
    <property type="evidence" value="ECO:0007669"/>
    <property type="project" value="TreeGrafter"/>
</dbReference>
<feature type="transmembrane region" description="Helical" evidence="1">
    <location>
        <begin position="331"/>
        <end position="352"/>
    </location>
</feature>
<keyword evidence="3" id="KW-1185">Reference proteome</keyword>
<dbReference type="InterPro" id="IPR051412">
    <property type="entry name" value="Formin_Homology_Diaphanous_sf"/>
</dbReference>
<dbReference type="GO" id="GO:0030041">
    <property type="term" value="P:actin filament polymerization"/>
    <property type="evidence" value="ECO:0007669"/>
    <property type="project" value="TreeGrafter"/>
</dbReference>
<accession>A0AB34IYZ6</accession>
<feature type="transmembrane region" description="Helical" evidence="1">
    <location>
        <begin position="13"/>
        <end position="34"/>
    </location>
</feature>
<comment type="caution">
    <text evidence="2">The sequence shown here is derived from an EMBL/GenBank/DDBJ whole genome shotgun (WGS) entry which is preliminary data.</text>
</comment>
<sequence length="568" mass="60124">MPPLVFDASRDDLSLGSCLASALPLLGLCLLLLAHRHLSGRWPLSSKPGRLPAAPGAAKPRAGWLSMVWRGSPPPRGGAEELLPLLHAAPDGPPGRQTTSALLFLGASQVGKSALIDALSACCPAGFLPLPRKDLRLGAAELPANVRLAIIVWAYATSADGESLEAYVRYWVRRLQRAGHGAVPLAVVVTQADVAPCPLPEMLSFARAKALHAARAVPALTVSARKGTNVAAVWEMLRGLVPPDEIDAIRKRCGGALRLHADAPRHSADRLRARCLEAAEVIQDCARALVRRHSARRLRAVVLMQRLARRGIASRRSLVARQRRWRTRRRAALGLALGLAALLLLLLLPALLPPPPPPTVHLHVAQLPSNYTPPLPPAAAPHAAPPPLLAAPPPAAPRPAASRMRHLVATFRGILRKPLRRRLGEKLAPLATPPATPPSLALSLATFTRAHRLCLLAAHLLSRDAYAPPPPPPLPPPEPAASPVERGVLHLTHALREAGGSAAHTVALVVGWIATAGARLGQLLRAPLGALGKGVLRLGPQLQRLPLVASAVHLLARGRLHAAKRGGF</sequence>
<evidence type="ECO:0000256" key="1">
    <source>
        <dbReference type="SAM" id="Phobius"/>
    </source>
</evidence>
<dbReference type="PANTHER" id="PTHR45691:SF6">
    <property type="entry name" value="PROTEIN DIAPHANOUS"/>
    <property type="match status" value="1"/>
</dbReference>
<evidence type="ECO:0000313" key="3">
    <source>
        <dbReference type="Proteomes" id="UP001515480"/>
    </source>
</evidence>
<dbReference type="EMBL" id="JBGBPQ010000015">
    <property type="protein sequence ID" value="KAL1510643.1"/>
    <property type="molecule type" value="Genomic_DNA"/>
</dbReference>
<reference evidence="2 3" key="1">
    <citation type="journal article" date="2024" name="Science">
        <title>Giant polyketide synthase enzymes in the biosynthesis of giant marine polyether toxins.</title>
        <authorList>
            <person name="Fallon T.R."/>
            <person name="Shende V.V."/>
            <person name="Wierzbicki I.H."/>
            <person name="Pendleton A.L."/>
            <person name="Watervoot N.F."/>
            <person name="Auber R.P."/>
            <person name="Gonzalez D.J."/>
            <person name="Wisecaver J.H."/>
            <person name="Moore B.S."/>
        </authorList>
    </citation>
    <scope>NUCLEOTIDE SEQUENCE [LARGE SCALE GENOMIC DNA]</scope>
    <source>
        <strain evidence="2 3">12B1</strain>
    </source>
</reference>
<evidence type="ECO:0008006" key="4">
    <source>
        <dbReference type="Google" id="ProtNLM"/>
    </source>
</evidence>
<keyword evidence="1" id="KW-1133">Transmembrane helix</keyword>
<dbReference type="SUPFAM" id="SSF52540">
    <property type="entry name" value="P-loop containing nucleoside triphosphate hydrolases"/>
    <property type="match status" value="1"/>
</dbReference>
<gene>
    <name evidence="2" type="ORF">AB1Y20_006942</name>
</gene>
<name>A0AB34IYZ6_PRYPA</name>
<keyword evidence="1" id="KW-0472">Membrane</keyword>
<dbReference type="InterPro" id="IPR027417">
    <property type="entry name" value="P-loop_NTPase"/>
</dbReference>
<dbReference type="Gene3D" id="3.40.50.300">
    <property type="entry name" value="P-loop containing nucleotide triphosphate hydrolases"/>
    <property type="match status" value="1"/>
</dbReference>
<protein>
    <recommendedName>
        <fullName evidence="4">G domain-containing protein</fullName>
    </recommendedName>
</protein>
<keyword evidence="1" id="KW-0812">Transmembrane</keyword>
<evidence type="ECO:0000313" key="2">
    <source>
        <dbReference type="EMBL" id="KAL1510643.1"/>
    </source>
</evidence>
<organism evidence="2 3">
    <name type="scientific">Prymnesium parvum</name>
    <name type="common">Toxic golden alga</name>
    <dbReference type="NCBI Taxonomy" id="97485"/>
    <lineage>
        <taxon>Eukaryota</taxon>
        <taxon>Haptista</taxon>
        <taxon>Haptophyta</taxon>
        <taxon>Prymnesiophyceae</taxon>
        <taxon>Prymnesiales</taxon>
        <taxon>Prymnesiaceae</taxon>
        <taxon>Prymnesium</taxon>
    </lineage>
</organism>
<dbReference type="Proteomes" id="UP001515480">
    <property type="component" value="Unassembled WGS sequence"/>
</dbReference>
<dbReference type="PANTHER" id="PTHR45691">
    <property type="entry name" value="PROTEIN DIAPHANOUS"/>
    <property type="match status" value="1"/>
</dbReference>